<keyword evidence="9" id="KW-0472">Membrane</keyword>
<comment type="function">
    <text evidence="10">Probably part of an ABC transporter complex. Responsible for energy coupling to the transport system.</text>
</comment>
<evidence type="ECO:0000256" key="8">
    <source>
        <dbReference type="ARBA" id="ARBA00022967"/>
    </source>
</evidence>
<keyword evidence="7 13" id="KW-0067">ATP-binding</keyword>
<comment type="similarity">
    <text evidence="2">Belongs to the ABC transporter superfamily.</text>
</comment>
<dbReference type="Gene3D" id="3.40.50.300">
    <property type="entry name" value="P-loop containing nucleotide triphosphate hydrolases"/>
    <property type="match status" value="2"/>
</dbReference>
<protein>
    <submittedName>
        <fullName evidence="13">ABC transporter ATP-binding protein</fullName>
    </submittedName>
</protein>
<feature type="domain" description="ABC transporter" evidence="12">
    <location>
        <begin position="2"/>
        <end position="240"/>
    </location>
</feature>
<dbReference type="EMBL" id="CP066065">
    <property type="protein sequence ID" value="QQC44198.1"/>
    <property type="molecule type" value="Genomic_DNA"/>
</dbReference>
<dbReference type="GO" id="GO:0042626">
    <property type="term" value="F:ATPase-coupled transmembrane transporter activity"/>
    <property type="evidence" value="ECO:0007669"/>
    <property type="project" value="TreeGrafter"/>
</dbReference>
<reference evidence="13 14" key="1">
    <citation type="submission" date="2020-12" db="EMBL/GenBank/DDBJ databases">
        <title>FDA dAtabase for Regulatory Grade micrObial Sequences (FDA-ARGOS): Supporting development and validation of Infectious Disease Dx tests.</title>
        <authorList>
            <person name="Sproer C."/>
            <person name="Gronow S."/>
            <person name="Severitt S."/>
            <person name="Schroder I."/>
            <person name="Tallon L."/>
            <person name="Sadzewicz L."/>
            <person name="Zhao X."/>
            <person name="Boylan J."/>
            <person name="Ott S."/>
            <person name="Bowen H."/>
            <person name="Vavikolanu K."/>
            <person name="Mehta A."/>
            <person name="Aluvathingal J."/>
            <person name="Nadendla S."/>
            <person name="Lowell S."/>
            <person name="Myers T."/>
            <person name="Yan Y."/>
            <person name="Sichtig H."/>
        </authorList>
    </citation>
    <scope>NUCLEOTIDE SEQUENCE [LARGE SCALE GENOMIC DNA]</scope>
    <source>
        <strain evidence="13 14">FDAARGOS_985</strain>
    </source>
</reference>
<keyword evidence="8" id="KW-1278">Translocase</keyword>
<dbReference type="PANTHER" id="PTHR43553:SF23">
    <property type="entry name" value="ABC TRANSPORTER ATP-BINDING COMPONENT"/>
    <property type="match status" value="1"/>
</dbReference>
<proteinExistence type="inferred from homology"/>
<evidence type="ECO:0000256" key="11">
    <source>
        <dbReference type="SAM" id="MobiDB-lite"/>
    </source>
</evidence>
<dbReference type="GO" id="GO:0016887">
    <property type="term" value="F:ATP hydrolysis activity"/>
    <property type="evidence" value="ECO:0007669"/>
    <property type="project" value="InterPro"/>
</dbReference>
<sequence>MIRLEHVSFHYRGGDYGVTDINLRVPPGACVVLCGASGCGKTTLTRLINGLAPRFYRGTLEGAVRVGGKEVPRTPSWEITARVGSVFQDPSSQFFSSELPGEVAFACENLGMPQDEVRRRTDAAIATMALECIRDHPLDCLSSGEKQRVAIASVCAPAPKTLVFDEPTANLDAEGERRLARIVRRFKDEGFTQIIAEHRLAWLDGVADLYVRLENGRILEELTRHTMRSMSVRERQRRGLRSPTPVCTPKLPPPHGIAPSIHTVELACKRGTRTIWEGLNLRFFPGRITAITGGNGVGKTSLGTIFAGLSRPSKGSVFVGGKKLRGARRRRSVWFCSNDTGTQFFTSSVTDELLVDAEPTDQTRERTRAMLKRLGLYEFREAHPASLSGGQRQRLAIACALLSNRNVLIFDEPTSGVDDANMTIIARELAAAAREEKSILVITHDNEFMAACCDSEYCLDGLTTTQRGPLPTPDER</sequence>
<evidence type="ECO:0000256" key="2">
    <source>
        <dbReference type="ARBA" id="ARBA00005417"/>
    </source>
</evidence>
<dbReference type="InterPro" id="IPR050095">
    <property type="entry name" value="ECF_ABC_transporter_ATP-bd"/>
</dbReference>
<evidence type="ECO:0000256" key="6">
    <source>
        <dbReference type="ARBA" id="ARBA00022741"/>
    </source>
</evidence>
<evidence type="ECO:0000256" key="4">
    <source>
        <dbReference type="ARBA" id="ARBA00022475"/>
    </source>
</evidence>
<dbReference type="SMART" id="SM00382">
    <property type="entry name" value="AAA"/>
    <property type="match status" value="2"/>
</dbReference>
<evidence type="ECO:0000313" key="14">
    <source>
        <dbReference type="Proteomes" id="UP000595220"/>
    </source>
</evidence>
<dbReference type="GO" id="GO:0043190">
    <property type="term" value="C:ATP-binding cassette (ABC) transporter complex"/>
    <property type="evidence" value="ECO:0007669"/>
    <property type="project" value="TreeGrafter"/>
</dbReference>
<dbReference type="PANTHER" id="PTHR43553">
    <property type="entry name" value="HEAVY METAL TRANSPORTER"/>
    <property type="match status" value="1"/>
</dbReference>
<feature type="region of interest" description="Disordered" evidence="11">
    <location>
        <begin position="229"/>
        <end position="254"/>
    </location>
</feature>
<dbReference type="InterPro" id="IPR015856">
    <property type="entry name" value="ABC_transpr_CbiO/EcfA_su"/>
</dbReference>
<dbReference type="PROSITE" id="PS50893">
    <property type="entry name" value="ABC_TRANSPORTER_2"/>
    <property type="match status" value="2"/>
</dbReference>
<dbReference type="SUPFAM" id="SSF52540">
    <property type="entry name" value="P-loop containing nucleoside triphosphate hydrolases"/>
    <property type="match status" value="2"/>
</dbReference>
<dbReference type="InterPro" id="IPR027417">
    <property type="entry name" value="P-loop_NTPase"/>
</dbReference>
<evidence type="ECO:0000256" key="7">
    <source>
        <dbReference type="ARBA" id="ARBA00022840"/>
    </source>
</evidence>
<name>A0AAQ0BXS5_9ACTO</name>
<keyword evidence="4" id="KW-1003">Cell membrane</keyword>
<evidence type="ECO:0000313" key="13">
    <source>
        <dbReference type="EMBL" id="QQC44198.1"/>
    </source>
</evidence>
<keyword evidence="5" id="KW-0677">Repeat</keyword>
<dbReference type="AlphaFoldDB" id="A0AAQ0BXS5"/>
<evidence type="ECO:0000259" key="12">
    <source>
        <dbReference type="PROSITE" id="PS50893"/>
    </source>
</evidence>
<dbReference type="Pfam" id="PF00005">
    <property type="entry name" value="ABC_tran"/>
    <property type="match status" value="2"/>
</dbReference>
<dbReference type="Proteomes" id="UP000595220">
    <property type="component" value="Chromosome"/>
</dbReference>
<dbReference type="PROSITE" id="PS00211">
    <property type="entry name" value="ABC_TRANSPORTER_1"/>
    <property type="match status" value="1"/>
</dbReference>
<gene>
    <name evidence="13" type="ORF">I6H42_01915</name>
</gene>
<keyword evidence="3" id="KW-0813">Transport</keyword>
<feature type="domain" description="ABC transporter" evidence="12">
    <location>
        <begin position="261"/>
        <end position="476"/>
    </location>
</feature>
<accession>A0AAQ0BXS5</accession>
<evidence type="ECO:0000256" key="9">
    <source>
        <dbReference type="ARBA" id="ARBA00023136"/>
    </source>
</evidence>
<evidence type="ECO:0000256" key="5">
    <source>
        <dbReference type="ARBA" id="ARBA00022737"/>
    </source>
</evidence>
<keyword evidence="6" id="KW-0547">Nucleotide-binding</keyword>
<dbReference type="InterPro" id="IPR003439">
    <property type="entry name" value="ABC_transporter-like_ATP-bd"/>
</dbReference>
<evidence type="ECO:0000256" key="10">
    <source>
        <dbReference type="ARBA" id="ARBA00025157"/>
    </source>
</evidence>
<evidence type="ECO:0000256" key="1">
    <source>
        <dbReference type="ARBA" id="ARBA00004202"/>
    </source>
</evidence>
<dbReference type="GO" id="GO:0005524">
    <property type="term" value="F:ATP binding"/>
    <property type="evidence" value="ECO:0007669"/>
    <property type="project" value="UniProtKB-KW"/>
</dbReference>
<dbReference type="CDD" id="cd03225">
    <property type="entry name" value="ABC_cobalt_CbiO_domain1"/>
    <property type="match status" value="1"/>
</dbReference>
<dbReference type="RefSeq" id="WP_074632831.1">
    <property type="nucleotide sequence ID" value="NZ_CP066065.1"/>
</dbReference>
<comment type="subcellular location">
    <subcellularLocation>
        <location evidence="1">Cell membrane</location>
        <topology evidence="1">Peripheral membrane protein</topology>
    </subcellularLocation>
</comment>
<organism evidence="13 14">
    <name type="scientific">Schaalia meyeri</name>
    <dbReference type="NCBI Taxonomy" id="52773"/>
    <lineage>
        <taxon>Bacteria</taxon>
        <taxon>Bacillati</taxon>
        <taxon>Actinomycetota</taxon>
        <taxon>Actinomycetes</taxon>
        <taxon>Actinomycetales</taxon>
        <taxon>Actinomycetaceae</taxon>
        <taxon>Schaalia</taxon>
    </lineage>
</organism>
<evidence type="ECO:0000256" key="3">
    <source>
        <dbReference type="ARBA" id="ARBA00022448"/>
    </source>
</evidence>
<dbReference type="InterPro" id="IPR003593">
    <property type="entry name" value="AAA+_ATPase"/>
</dbReference>
<dbReference type="InterPro" id="IPR017871">
    <property type="entry name" value="ABC_transporter-like_CS"/>
</dbReference>
<keyword evidence="14" id="KW-1185">Reference proteome</keyword>